<sequence>FLNSIKCYGFPNHELHLKVGTPVMLLRNIDHSIGLCNGTRLVITKLFTHMFECKILTGSNGGHK</sequence>
<gene>
    <name evidence="2" type="ORF">SHERM_07958</name>
</gene>
<organism evidence="2 3">
    <name type="scientific">Striga hermonthica</name>
    <name type="common">Purple witchweed</name>
    <name type="synonym">Buchnera hermonthica</name>
    <dbReference type="NCBI Taxonomy" id="68872"/>
    <lineage>
        <taxon>Eukaryota</taxon>
        <taxon>Viridiplantae</taxon>
        <taxon>Streptophyta</taxon>
        <taxon>Embryophyta</taxon>
        <taxon>Tracheophyta</taxon>
        <taxon>Spermatophyta</taxon>
        <taxon>Magnoliopsida</taxon>
        <taxon>eudicotyledons</taxon>
        <taxon>Gunneridae</taxon>
        <taxon>Pentapetalae</taxon>
        <taxon>asterids</taxon>
        <taxon>lamiids</taxon>
        <taxon>Lamiales</taxon>
        <taxon>Orobanchaceae</taxon>
        <taxon>Buchnereae</taxon>
        <taxon>Striga</taxon>
    </lineage>
</organism>
<proteinExistence type="predicted"/>
<evidence type="ECO:0000313" key="3">
    <source>
        <dbReference type="Proteomes" id="UP001153555"/>
    </source>
</evidence>
<dbReference type="SUPFAM" id="SSF52540">
    <property type="entry name" value="P-loop containing nucleoside triphosphate hydrolases"/>
    <property type="match status" value="1"/>
</dbReference>
<keyword evidence="3" id="KW-1185">Reference proteome</keyword>
<reference evidence="2" key="1">
    <citation type="submission" date="2019-12" db="EMBL/GenBank/DDBJ databases">
        <authorList>
            <person name="Scholes J."/>
        </authorList>
    </citation>
    <scope>NUCLEOTIDE SEQUENCE</scope>
</reference>
<evidence type="ECO:0000259" key="1">
    <source>
        <dbReference type="Pfam" id="PF21530"/>
    </source>
</evidence>
<name>A0A9N7NZ61_STRHE</name>
<dbReference type="GO" id="GO:0006260">
    <property type="term" value="P:DNA replication"/>
    <property type="evidence" value="ECO:0007669"/>
    <property type="project" value="TreeGrafter"/>
</dbReference>
<keyword evidence="2" id="KW-0378">Hydrolase</keyword>
<protein>
    <submittedName>
        <fullName evidence="2">PIF1 helicase</fullName>
    </submittedName>
</protein>
<comment type="caution">
    <text evidence="2">The sequence shown here is derived from an EMBL/GenBank/DDBJ whole genome shotgun (WGS) entry which is preliminary data.</text>
</comment>
<dbReference type="OrthoDB" id="1930718at2759"/>
<accession>A0A9N7NZ61</accession>
<dbReference type="GO" id="GO:0004386">
    <property type="term" value="F:helicase activity"/>
    <property type="evidence" value="ECO:0007669"/>
    <property type="project" value="UniProtKB-KW"/>
</dbReference>
<dbReference type="InterPro" id="IPR027417">
    <property type="entry name" value="P-loop_NTPase"/>
</dbReference>
<feature type="domain" description="DNA helicase Pif1-like 2B" evidence="1">
    <location>
        <begin position="1"/>
        <end position="46"/>
    </location>
</feature>
<dbReference type="PANTHER" id="PTHR23274">
    <property type="entry name" value="DNA HELICASE-RELATED"/>
    <property type="match status" value="1"/>
</dbReference>
<dbReference type="GO" id="GO:0005657">
    <property type="term" value="C:replication fork"/>
    <property type="evidence" value="ECO:0007669"/>
    <property type="project" value="TreeGrafter"/>
</dbReference>
<keyword evidence="2" id="KW-0067">ATP-binding</keyword>
<dbReference type="AlphaFoldDB" id="A0A9N7NZ61"/>
<dbReference type="EMBL" id="CACSLK010034598">
    <property type="protein sequence ID" value="CAA0842094.1"/>
    <property type="molecule type" value="Genomic_DNA"/>
</dbReference>
<feature type="non-terminal residue" evidence="2">
    <location>
        <position position="1"/>
    </location>
</feature>
<dbReference type="Proteomes" id="UP001153555">
    <property type="component" value="Unassembled WGS sequence"/>
</dbReference>
<evidence type="ECO:0000313" key="2">
    <source>
        <dbReference type="EMBL" id="CAA0842094.1"/>
    </source>
</evidence>
<dbReference type="InterPro" id="IPR049163">
    <property type="entry name" value="Pif1-like_2B_dom"/>
</dbReference>
<dbReference type="PANTHER" id="PTHR23274:SF48">
    <property type="entry name" value="ATP-DEPENDENT DNA HELICASE"/>
    <property type="match status" value="1"/>
</dbReference>
<keyword evidence="2" id="KW-0347">Helicase</keyword>
<keyword evidence="2" id="KW-0547">Nucleotide-binding</keyword>
<feature type="non-terminal residue" evidence="2">
    <location>
        <position position="64"/>
    </location>
</feature>
<dbReference type="Pfam" id="PF21530">
    <property type="entry name" value="Pif1_2B_dom"/>
    <property type="match status" value="1"/>
</dbReference>